<sequence length="246" mass="28011">MTGAPARQTGFWPYSEPGPWRRPLFDQFNLLPTVDAYCSFHTSPAQRQLPSIYKPEVMPEPLSADVDSWTLQEGTSMTVLQNPLRTRVIVTGKGEKFYVPPHWHAAHDENHVVIKGRLIVTQDGVRRVLGPEDGVCFTRRGVVHSLEAFPGEELILEETATEPEDTEQKIFFFRNLGAPGMLSSPLGVMQVFYYGDTYPKFPTGFRWLERGLIVILGGWIASFFGYQLPDKRLRLDPSRFPRDKKD</sequence>
<evidence type="ECO:0000313" key="3">
    <source>
        <dbReference type="EMBL" id="KAF7354004.1"/>
    </source>
</evidence>
<comment type="caution">
    <text evidence="3">The sequence shown here is derived from an EMBL/GenBank/DDBJ whole genome shotgun (WGS) entry which is preliminary data.</text>
</comment>
<dbReference type="CDD" id="cd02208">
    <property type="entry name" value="cupin_RmlC-like"/>
    <property type="match status" value="1"/>
</dbReference>
<keyword evidence="1" id="KW-1133">Transmembrane helix</keyword>
<dbReference type="AlphaFoldDB" id="A0A8H6Y8Y3"/>
<keyword evidence="1" id="KW-0812">Transmembrane</keyword>
<feature type="domain" description="Cupin type-2" evidence="2">
    <location>
        <begin position="98"/>
        <end position="147"/>
    </location>
</feature>
<dbReference type="EMBL" id="JACAZI010000008">
    <property type="protein sequence ID" value="KAF7354004.1"/>
    <property type="molecule type" value="Genomic_DNA"/>
</dbReference>
<dbReference type="InterPro" id="IPR014710">
    <property type="entry name" value="RmlC-like_jellyroll"/>
</dbReference>
<reference evidence="3" key="1">
    <citation type="submission" date="2020-05" db="EMBL/GenBank/DDBJ databases">
        <title>Mycena genomes resolve the evolution of fungal bioluminescence.</title>
        <authorList>
            <person name="Tsai I.J."/>
        </authorList>
    </citation>
    <scope>NUCLEOTIDE SEQUENCE</scope>
    <source>
        <strain evidence="3">CCC161011</strain>
    </source>
</reference>
<gene>
    <name evidence="3" type="ORF">MVEN_01087200</name>
</gene>
<dbReference type="SUPFAM" id="SSF51182">
    <property type="entry name" value="RmlC-like cupins"/>
    <property type="match status" value="1"/>
</dbReference>
<proteinExistence type="predicted"/>
<accession>A0A8H6Y8Y3</accession>
<dbReference type="InterPro" id="IPR011051">
    <property type="entry name" value="RmlC_Cupin_sf"/>
</dbReference>
<keyword evidence="4" id="KW-1185">Reference proteome</keyword>
<feature type="transmembrane region" description="Helical" evidence="1">
    <location>
        <begin position="176"/>
        <end position="195"/>
    </location>
</feature>
<feature type="transmembrane region" description="Helical" evidence="1">
    <location>
        <begin position="207"/>
        <end position="226"/>
    </location>
</feature>
<dbReference type="Pfam" id="PF07883">
    <property type="entry name" value="Cupin_2"/>
    <property type="match status" value="1"/>
</dbReference>
<evidence type="ECO:0000259" key="2">
    <source>
        <dbReference type="Pfam" id="PF07883"/>
    </source>
</evidence>
<name>A0A8H6Y8Y3_9AGAR</name>
<dbReference type="Gene3D" id="2.60.120.10">
    <property type="entry name" value="Jelly Rolls"/>
    <property type="match status" value="1"/>
</dbReference>
<dbReference type="InterPro" id="IPR013096">
    <property type="entry name" value="Cupin_2"/>
</dbReference>
<organism evidence="3 4">
    <name type="scientific">Mycena venus</name>
    <dbReference type="NCBI Taxonomy" id="2733690"/>
    <lineage>
        <taxon>Eukaryota</taxon>
        <taxon>Fungi</taxon>
        <taxon>Dikarya</taxon>
        <taxon>Basidiomycota</taxon>
        <taxon>Agaricomycotina</taxon>
        <taxon>Agaricomycetes</taxon>
        <taxon>Agaricomycetidae</taxon>
        <taxon>Agaricales</taxon>
        <taxon>Marasmiineae</taxon>
        <taxon>Mycenaceae</taxon>
        <taxon>Mycena</taxon>
    </lineage>
</organism>
<protein>
    <submittedName>
        <fullName evidence="3">Putative cupintype</fullName>
    </submittedName>
</protein>
<dbReference type="OrthoDB" id="504210at2759"/>
<keyword evidence="1" id="KW-0472">Membrane</keyword>
<dbReference type="Proteomes" id="UP000620124">
    <property type="component" value="Unassembled WGS sequence"/>
</dbReference>
<evidence type="ECO:0000256" key="1">
    <source>
        <dbReference type="SAM" id="Phobius"/>
    </source>
</evidence>
<evidence type="ECO:0000313" key="4">
    <source>
        <dbReference type="Proteomes" id="UP000620124"/>
    </source>
</evidence>